<evidence type="ECO:0000256" key="1">
    <source>
        <dbReference type="SAM" id="MobiDB-lite"/>
    </source>
</evidence>
<feature type="transmembrane region" description="Helical" evidence="2">
    <location>
        <begin position="80"/>
        <end position="100"/>
    </location>
</feature>
<dbReference type="Proteomes" id="UP000731907">
    <property type="component" value="Unassembled WGS sequence"/>
</dbReference>
<comment type="caution">
    <text evidence="3">The sequence shown here is derived from an EMBL/GenBank/DDBJ whole genome shotgun (WGS) entry which is preliminary data.</text>
</comment>
<reference evidence="3 4" key="1">
    <citation type="submission" date="2021-06" db="EMBL/GenBank/DDBJ databases">
        <title>Rhodobacteraceae bacterium strain HSP-20.</title>
        <authorList>
            <person name="Chen W.-M."/>
        </authorList>
    </citation>
    <scope>NUCLEOTIDE SEQUENCE [LARGE SCALE GENOMIC DNA]</scope>
    <source>
        <strain evidence="3 4">HSP-20</strain>
    </source>
</reference>
<sequence length="189" mass="20506">MTTPEPAGAVTGGDPSPVPEGRAPDLVLDYVLEPADALSWERRDPRYRRRNRAAYAAAGLSGMYLLNTASHLLLDLHILHSLPMAFVVLAAPAALVRVLLRHDLTKRARTRLAGAVQVRLEVTGDRLAEWRAGQAKPVALGARALRVVMATGGHVFLSTGGEVVIVPRRAFASDTEMARFAQDWENRLG</sequence>
<evidence type="ECO:0000313" key="4">
    <source>
        <dbReference type="Proteomes" id="UP000731907"/>
    </source>
</evidence>
<keyword evidence="2" id="KW-1133">Transmembrane helix</keyword>
<evidence type="ECO:0008006" key="5">
    <source>
        <dbReference type="Google" id="ProtNLM"/>
    </source>
</evidence>
<gene>
    <name evidence="3" type="ORF">GU927_005090</name>
</gene>
<keyword evidence="2" id="KW-0472">Membrane</keyword>
<proteinExistence type="predicted"/>
<dbReference type="RefSeq" id="WP_217765528.1">
    <property type="nucleotide sequence ID" value="NZ_JAAATX020000003.1"/>
</dbReference>
<feature type="transmembrane region" description="Helical" evidence="2">
    <location>
        <begin position="53"/>
        <end position="74"/>
    </location>
</feature>
<evidence type="ECO:0000256" key="2">
    <source>
        <dbReference type="SAM" id="Phobius"/>
    </source>
</evidence>
<keyword evidence="2" id="KW-0812">Transmembrane</keyword>
<name>A0ABS6J0C9_9RHOB</name>
<dbReference type="EMBL" id="JAAATX020000003">
    <property type="protein sequence ID" value="MBU9697219.1"/>
    <property type="molecule type" value="Genomic_DNA"/>
</dbReference>
<protein>
    <recommendedName>
        <fullName evidence="5">YcxB-like protein domain-containing protein</fullName>
    </recommendedName>
</protein>
<feature type="region of interest" description="Disordered" evidence="1">
    <location>
        <begin position="1"/>
        <end position="22"/>
    </location>
</feature>
<keyword evidence="4" id="KW-1185">Reference proteome</keyword>
<evidence type="ECO:0000313" key="3">
    <source>
        <dbReference type="EMBL" id="MBU9697219.1"/>
    </source>
</evidence>
<accession>A0ABS6J0C9</accession>
<organism evidence="3 4">
    <name type="scientific">Paragemmobacter amnigenus</name>
    <dbReference type="NCBI Taxonomy" id="2852097"/>
    <lineage>
        <taxon>Bacteria</taxon>
        <taxon>Pseudomonadati</taxon>
        <taxon>Pseudomonadota</taxon>
        <taxon>Alphaproteobacteria</taxon>
        <taxon>Rhodobacterales</taxon>
        <taxon>Paracoccaceae</taxon>
        <taxon>Paragemmobacter</taxon>
    </lineage>
</organism>